<dbReference type="STRING" id="637679.GCA_001550055_00055"/>
<dbReference type="PANTHER" id="PTHR43406">
    <property type="entry name" value="TRYPTOPHAN SYNTHASE, ALPHA CHAIN"/>
    <property type="match status" value="1"/>
</dbReference>
<dbReference type="FunFam" id="3.20.20.70:FF:000037">
    <property type="entry name" value="Tryptophan synthase alpha chain"/>
    <property type="match status" value="1"/>
</dbReference>
<comment type="pathway">
    <text evidence="2 9">Amino-acid biosynthesis; L-tryptophan biosynthesis; L-tryptophan from chorismate: step 5/5.</text>
</comment>
<evidence type="ECO:0000313" key="11">
    <source>
        <dbReference type="EMBL" id="SDE58452.1"/>
    </source>
</evidence>
<feature type="active site" description="Proton acceptor" evidence="9">
    <location>
        <position position="49"/>
    </location>
</feature>
<feature type="active site" description="Proton acceptor" evidence="9">
    <location>
        <position position="60"/>
    </location>
</feature>
<evidence type="ECO:0000256" key="4">
    <source>
        <dbReference type="ARBA" id="ARBA00022605"/>
    </source>
</evidence>
<comment type="function">
    <text evidence="1 9">The alpha subunit is responsible for the aldol cleavage of indoleglycerol phosphate to indole and glyceraldehyde 3-phosphate.</text>
</comment>
<dbReference type="Gene3D" id="3.20.20.70">
    <property type="entry name" value="Aldolase class I"/>
    <property type="match status" value="1"/>
</dbReference>
<gene>
    <name evidence="9" type="primary">trpA</name>
    <name evidence="11" type="ORF">SAMN04488071_3276</name>
</gene>
<dbReference type="InterPro" id="IPR011060">
    <property type="entry name" value="RibuloseP-bd_barrel"/>
</dbReference>
<dbReference type="UniPathway" id="UPA00035">
    <property type="reaction ID" value="UER00044"/>
</dbReference>
<comment type="catalytic activity">
    <reaction evidence="8 9">
        <text>(1S,2R)-1-C-(indol-3-yl)glycerol 3-phosphate + L-serine = D-glyceraldehyde 3-phosphate + L-tryptophan + H2O</text>
        <dbReference type="Rhea" id="RHEA:10532"/>
        <dbReference type="ChEBI" id="CHEBI:15377"/>
        <dbReference type="ChEBI" id="CHEBI:33384"/>
        <dbReference type="ChEBI" id="CHEBI:57912"/>
        <dbReference type="ChEBI" id="CHEBI:58866"/>
        <dbReference type="ChEBI" id="CHEBI:59776"/>
        <dbReference type="EC" id="4.2.1.20"/>
    </reaction>
</comment>
<dbReference type="GO" id="GO:0005829">
    <property type="term" value="C:cytosol"/>
    <property type="evidence" value="ECO:0007669"/>
    <property type="project" value="TreeGrafter"/>
</dbReference>
<dbReference type="Pfam" id="PF00290">
    <property type="entry name" value="Trp_syntA"/>
    <property type="match status" value="1"/>
</dbReference>
<evidence type="ECO:0000256" key="10">
    <source>
        <dbReference type="RuleBase" id="RU003662"/>
    </source>
</evidence>
<dbReference type="HAMAP" id="MF_00131">
    <property type="entry name" value="Trp_synth_alpha"/>
    <property type="match status" value="1"/>
</dbReference>
<dbReference type="InterPro" id="IPR013785">
    <property type="entry name" value="Aldolase_TIM"/>
</dbReference>
<name>A0A1G7E481_9PROT</name>
<evidence type="ECO:0000256" key="1">
    <source>
        <dbReference type="ARBA" id="ARBA00003365"/>
    </source>
</evidence>
<keyword evidence="12" id="KW-1185">Reference proteome</keyword>
<comment type="similarity">
    <text evidence="9 10">Belongs to the TrpA family.</text>
</comment>
<accession>A0A1G7E481</accession>
<evidence type="ECO:0000256" key="6">
    <source>
        <dbReference type="ARBA" id="ARBA00023141"/>
    </source>
</evidence>
<organism evidence="11 12">
    <name type="scientific">Kordiimonas lacus</name>
    <dbReference type="NCBI Taxonomy" id="637679"/>
    <lineage>
        <taxon>Bacteria</taxon>
        <taxon>Pseudomonadati</taxon>
        <taxon>Pseudomonadota</taxon>
        <taxon>Alphaproteobacteria</taxon>
        <taxon>Kordiimonadales</taxon>
        <taxon>Kordiimonadaceae</taxon>
        <taxon>Kordiimonas</taxon>
    </lineage>
</organism>
<protein>
    <recommendedName>
        <fullName evidence="9">Tryptophan synthase alpha chain</fullName>
        <ecNumber evidence="9">4.2.1.20</ecNumber>
    </recommendedName>
</protein>
<dbReference type="InterPro" id="IPR002028">
    <property type="entry name" value="Trp_synthase_suA"/>
</dbReference>
<evidence type="ECO:0000256" key="2">
    <source>
        <dbReference type="ARBA" id="ARBA00004733"/>
    </source>
</evidence>
<evidence type="ECO:0000256" key="9">
    <source>
        <dbReference type="HAMAP-Rule" id="MF_00131"/>
    </source>
</evidence>
<reference evidence="11 12" key="1">
    <citation type="submission" date="2016-10" db="EMBL/GenBank/DDBJ databases">
        <authorList>
            <person name="de Groot N.N."/>
        </authorList>
    </citation>
    <scope>NUCLEOTIDE SEQUENCE [LARGE SCALE GENOMIC DNA]</scope>
    <source>
        <strain evidence="11 12">CGMCC 1.9109</strain>
    </source>
</reference>
<comment type="subunit">
    <text evidence="3 9">Tetramer of two alpha and two beta chains.</text>
</comment>
<evidence type="ECO:0000256" key="5">
    <source>
        <dbReference type="ARBA" id="ARBA00022822"/>
    </source>
</evidence>
<dbReference type="OrthoDB" id="9804578at2"/>
<dbReference type="AlphaFoldDB" id="A0A1G7E481"/>
<keyword evidence="4 9" id="KW-0028">Amino-acid biosynthesis</keyword>
<evidence type="ECO:0000256" key="3">
    <source>
        <dbReference type="ARBA" id="ARBA00011270"/>
    </source>
</evidence>
<dbReference type="EMBL" id="FNAK01000008">
    <property type="protein sequence ID" value="SDE58452.1"/>
    <property type="molecule type" value="Genomic_DNA"/>
</dbReference>
<dbReference type="CDD" id="cd04724">
    <property type="entry name" value="Tryptophan_synthase_alpha"/>
    <property type="match status" value="1"/>
</dbReference>
<keyword evidence="7 9" id="KW-0456">Lyase</keyword>
<sequence length="275" mass="28817">MSRLTSCFERLAGEKRAAFVTFVTACDPTFDASMEIVRGLPRAGADIIELGMPFTDPSADGPAIDKAAQRALKAGGNMQRTLEIVREFRKTDDSTPMVLMGYFNPIYAYGTEKFCADAAAAGVDGLIIVDLPPEEDEELRLPANAAGIDVIRLATPTSDDARLPTVLDGASGFVYYVAVAGVTGGKSATADDIESAVMRIKSHTDLPVAVGFGIRTPEQAEAIARVADGAVVGSAIVSLIESGLDDSHMPKSGMVKDVLDFTGKLAEGVRAGTKG</sequence>
<proteinExistence type="inferred from homology"/>
<evidence type="ECO:0000313" key="12">
    <source>
        <dbReference type="Proteomes" id="UP000183685"/>
    </source>
</evidence>
<dbReference type="SUPFAM" id="SSF51366">
    <property type="entry name" value="Ribulose-phoshate binding barrel"/>
    <property type="match status" value="1"/>
</dbReference>
<dbReference type="EC" id="4.2.1.20" evidence="9"/>
<dbReference type="NCBIfam" id="TIGR00262">
    <property type="entry name" value="trpA"/>
    <property type="match status" value="1"/>
</dbReference>
<dbReference type="RefSeq" id="WP_068301047.1">
    <property type="nucleotide sequence ID" value="NZ_FNAK01000008.1"/>
</dbReference>
<evidence type="ECO:0000256" key="8">
    <source>
        <dbReference type="ARBA" id="ARBA00049047"/>
    </source>
</evidence>
<keyword evidence="5 9" id="KW-0822">Tryptophan biosynthesis</keyword>
<dbReference type="PANTHER" id="PTHR43406:SF1">
    <property type="entry name" value="TRYPTOPHAN SYNTHASE ALPHA CHAIN, CHLOROPLASTIC"/>
    <property type="match status" value="1"/>
</dbReference>
<evidence type="ECO:0000256" key="7">
    <source>
        <dbReference type="ARBA" id="ARBA00023239"/>
    </source>
</evidence>
<dbReference type="GO" id="GO:0004834">
    <property type="term" value="F:tryptophan synthase activity"/>
    <property type="evidence" value="ECO:0007669"/>
    <property type="project" value="UniProtKB-UniRule"/>
</dbReference>
<dbReference type="Proteomes" id="UP000183685">
    <property type="component" value="Unassembled WGS sequence"/>
</dbReference>
<keyword evidence="6 9" id="KW-0057">Aromatic amino acid biosynthesis</keyword>